<sequence>MQKEVIEHNKKNPLVIAGWSKTITHNIKSDGVKLTLTQNNQNKKMLKRADNTTRLKIFAKQFNINT</sequence>
<proteinExistence type="predicted"/>
<keyword evidence="2" id="KW-1185">Reference proteome</keyword>
<accession>A0ABW8P720</accession>
<reference evidence="1 2" key="1">
    <citation type="submission" date="2024-02" db="EMBL/GenBank/DDBJ databases">
        <title>Comparative Genomic Analysis of Flavobacterium Species Causing Columnaris Disease of Freshwater Fish in Thailand: Insights into Virulence and Resistance Mechanisms.</title>
        <authorList>
            <person name="Nguyen D."/>
            <person name="Chokmangmeepisarn P."/>
            <person name="Khianchaikhan K."/>
            <person name="Morishita M."/>
            <person name="Bunnoy A."/>
            <person name="Rodkhum C."/>
        </authorList>
    </citation>
    <scope>NUCLEOTIDE SEQUENCE [LARGE SCALE GENOMIC DNA]</scope>
    <source>
        <strain evidence="1 2">CNRT2201</strain>
    </source>
</reference>
<gene>
    <name evidence="1" type="ORF">V3I07_05400</name>
</gene>
<dbReference type="EMBL" id="JAZGZP010000006">
    <property type="protein sequence ID" value="MFK7000330.1"/>
    <property type="molecule type" value="Genomic_DNA"/>
</dbReference>
<comment type="caution">
    <text evidence="1">The sequence shown here is derived from an EMBL/GenBank/DDBJ whole genome shotgun (WGS) entry which is preliminary data.</text>
</comment>
<name>A0ABW8P720_9FLAO</name>
<evidence type="ECO:0000313" key="1">
    <source>
        <dbReference type="EMBL" id="MFK7000330.1"/>
    </source>
</evidence>
<protein>
    <submittedName>
        <fullName evidence="1">Uncharacterized protein</fullName>
    </submittedName>
</protein>
<dbReference type="Proteomes" id="UP001621706">
    <property type="component" value="Unassembled WGS sequence"/>
</dbReference>
<evidence type="ECO:0000313" key="2">
    <source>
        <dbReference type="Proteomes" id="UP001621706"/>
    </source>
</evidence>
<dbReference type="RefSeq" id="WP_088398921.1">
    <property type="nucleotide sequence ID" value="NZ_JAZGZP010000006.1"/>
</dbReference>
<organism evidence="1 2">
    <name type="scientific">Flavobacterium oreochromis</name>
    <dbReference type="NCBI Taxonomy" id="2906078"/>
    <lineage>
        <taxon>Bacteria</taxon>
        <taxon>Pseudomonadati</taxon>
        <taxon>Bacteroidota</taxon>
        <taxon>Flavobacteriia</taxon>
        <taxon>Flavobacteriales</taxon>
        <taxon>Flavobacteriaceae</taxon>
        <taxon>Flavobacterium</taxon>
    </lineage>
</organism>